<gene>
    <name evidence="1" type="ORF">N5P18_16565</name>
</gene>
<evidence type="ECO:0000313" key="2">
    <source>
        <dbReference type="Proteomes" id="UP001381003"/>
    </source>
</evidence>
<dbReference type="EMBL" id="CP104874">
    <property type="protein sequence ID" value="WWF05244.1"/>
    <property type="molecule type" value="Genomic_DNA"/>
</dbReference>
<organism evidence="1 2">
    <name type="scientific">Janibacter terrae</name>
    <dbReference type="NCBI Taxonomy" id="103817"/>
    <lineage>
        <taxon>Bacteria</taxon>
        <taxon>Bacillati</taxon>
        <taxon>Actinomycetota</taxon>
        <taxon>Actinomycetes</taxon>
        <taxon>Micrococcales</taxon>
        <taxon>Intrasporangiaceae</taxon>
        <taxon>Janibacter</taxon>
    </lineage>
</organism>
<proteinExistence type="predicted"/>
<name>A0ABZ2FEN9_9MICO</name>
<evidence type="ECO:0000313" key="1">
    <source>
        <dbReference type="EMBL" id="WWF05244.1"/>
    </source>
</evidence>
<protein>
    <submittedName>
        <fullName evidence="1">Uncharacterized protein</fullName>
    </submittedName>
</protein>
<reference evidence="1 2" key="1">
    <citation type="submission" date="2022-09" db="EMBL/GenBank/DDBJ databases">
        <title>Complete genome sequence of Janibacter terrae strain COS04-44, PCL-degrading bacteria isolated from oil spilled coast.</title>
        <authorList>
            <person name="Park H."/>
            <person name="Kim J.Y."/>
            <person name="An S.H."/>
            <person name="Lee C.M."/>
            <person name="Weon H.-Y."/>
        </authorList>
    </citation>
    <scope>NUCLEOTIDE SEQUENCE [LARGE SCALE GENOMIC DNA]</scope>
    <source>
        <strain evidence="1 2">COS04-44</strain>
    </source>
</reference>
<accession>A0ABZ2FEN9</accession>
<sequence length="465" mass="49356">MTSAPLPLPATDAIRGEQPAADLGGVVLRYRCADEVAPFARPVIERYRQYHAAGEPLDGLRTMVGFTMWRLRQSGPGEYWLTAADYASDDIVDVTTDDLTFALWIEAAQTDTTERAGARGDDLDLSSRVVFTKAALTVVDKGRPDELVLERRPPADDTDSGWLVRTAERSFLRNKEVEIIAGVVAGTAPHLLPYLTLPTGSVVRVADGRHLAMEVPGAAEPLQTLTTALGGVTLTAQAAAHLAPLVQGVLDEFAAQGTVAVGSRVESGYTPFVVEQGEGGTLRVVCADFSSPEDYRSGTTADLSVPLATQVLQAFTVKESGVPGETTRADESVAIQAAALEDIVLGVASPLVMERVGHAPGREVLADGTRRSGWWITAPRARSDEEVAIRNIDAGELQASDPTFAKYYCLPHGTMLRFAVGELVDAHLVDDAKMAALADADPTRTMGDLLASGEASRPLPLTAGS</sequence>
<dbReference type="RefSeq" id="WP_338538280.1">
    <property type="nucleotide sequence ID" value="NZ_CP104874.1"/>
</dbReference>
<keyword evidence="2" id="KW-1185">Reference proteome</keyword>
<dbReference type="Proteomes" id="UP001381003">
    <property type="component" value="Chromosome"/>
</dbReference>